<dbReference type="EMBL" id="CAJPIN010145199">
    <property type="protein sequence ID" value="CAG2069494.1"/>
    <property type="molecule type" value="Genomic_DNA"/>
</dbReference>
<evidence type="ECO:0000313" key="2">
    <source>
        <dbReference type="EMBL" id="CAG2069494.1"/>
    </source>
</evidence>
<feature type="non-terminal residue" evidence="2">
    <location>
        <position position="1"/>
    </location>
</feature>
<comment type="caution">
    <text evidence="2">The sequence shown here is derived from an EMBL/GenBank/DDBJ whole genome shotgun (WGS) entry which is preliminary data.</text>
</comment>
<keyword evidence="3" id="KW-1185">Reference proteome</keyword>
<evidence type="ECO:0000256" key="1">
    <source>
        <dbReference type="SAM" id="MobiDB-lite"/>
    </source>
</evidence>
<evidence type="ECO:0000313" key="3">
    <source>
        <dbReference type="Proteomes" id="UP001153148"/>
    </source>
</evidence>
<feature type="region of interest" description="Disordered" evidence="1">
    <location>
        <begin position="1"/>
        <end position="52"/>
    </location>
</feature>
<feature type="non-terminal residue" evidence="2">
    <location>
        <position position="120"/>
    </location>
</feature>
<protein>
    <submittedName>
        <fullName evidence="2">Uncharacterized protein</fullName>
    </submittedName>
</protein>
<sequence length="120" mass="13912">DLTVVKKSPRKAKDSKVRRKRAASSRPADWGSDDSDWEYSDDESRAKRRSRCKKEIDDGNVEDYQERLKMLEGQGHDVCPPHELGEGFKVPGTLWNKLYSYQKVGVQWLWELNQQRCGGI</sequence>
<name>A0ABN7PP67_TIMPD</name>
<reference evidence="2" key="1">
    <citation type="submission" date="2021-03" db="EMBL/GenBank/DDBJ databases">
        <authorList>
            <person name="Tran Van P."/>
        </authorList>
    </citation>
    <scope>NUCLEOTIDE SEQUENCE</scope>
</reference>
<organism evidence="2 3">
    <name type="scientific">Timema podura</name>
    <name type="common">Walking stick</name>
    <dbReference type="NCBI Taxonomy" id="61482"/>
    <lineage>
        <taxon>Eukaryota</taxon>
        <taxon>Metazoa</taxon>
        <taxon>Ecdysozoa</taxon>
        <taxon>Arthropoda</taxon>
        <taxon>Hexapoda</taxon>
        <taxon>Insecta</taxon>
        <taxon>Pterygota</taxon>
        <taxon>Neoptera</taxon>
        <taxon>Polyneoptera</taxon>
        <taxon>Phasmatodea</taxon>
        <taxon>Timematodea</taxon>
        <taxon>Timematoidea</taxon>
        <taxon>Timematidae</taxon>
        <taxon>Timema</taxon>
    </lineage>
</organism>
<accession>A0ABN7PP67</accession>
<gene>
    <name evidence="2" type="ORF">TPAB3V08_LOCUS16436</name>
</gene>
<dbReference type="Proteomes" id="UP001153148">
    <property type="component" value="Unassembled WGS sequence"/>
</dbReference>
<proteinExistence type="predicted"/>
<feature type="compositionally biased region" description="Acidic residues" evidence="1">
    <location>
        <begin position="31"/>
        <end position="41"/>
    </location>
</feature>